<dbReference type="EMBL" id="JPSP01000003">
    <property type="protein sequence ID" value="KFF41759.1"/>
    <property type="molecule type" value="Genomic_DNA"/>
</dbReference>
<evidence type="ECO:0000256" key="7">
    <source>
        <dbReference type="ARBA" id="ARBA00023136"/>
    </source>
</evidence>
<feature type="transmembrane region" description="Helical" evidence="8">
    <location>
        <begin position="326"/>
        <end position="344"/>
    </location>
</feature>
<sequence length="542" mass="63116">MYKKNISSNNQLSIFYILLFGLFFRSIIAFWLLPGYDEGYYYLYTQNLDWSFFDHPIFVALTTGFGIWFTGITSPFTLRIGTLLLYTGSLFLLYMTSMKLFSWRVAKITLIIASIVPIFQIGFGTITLPDSPLIFFWSASIYCSTCEFFPKKNTNYRPTYRLSVLGILIGLTCLSKYHGFVLGFCLFTFCLCNKTYRRAIFSGWCLLGFTFFITALFPLIFWNYQHDWISLKFQLFGRFSPVSKPYNILNTITVFLTNLGLLFPTISIPLWWVTVKTIFTKLFVFINNKTETEDEKYLWKKKLFILWISLPLILGLNILAGKEQILATWPMPGFWGLILLLGFYIEKWQNNSKKVIGRWLKINIVLISCCLLFILVHINTGFLLKESKYSILGGFLSSKADPSTELIDIKQLRKGVSHSPLLLNALHNNDFIFTNAYYLSGLIDLALRPLHPIPVTCFSYDRRGFIFWTDMNQLVKKNALYITLKRFHEMPDLTNEFRSFFEEMSEIGKVDIKRGGVVVETFYFYQAKSLLRPYEASEYSIR</sequence>
<feature type="transmembrane region" description="Helical" evidence="8">
    <location>
        <begin position="162"/>
        <end position="189"/>
    </location>
</feature>
<feature type="domain" description="Glycosyltransferase RgtA/B/C/D-like" evidence="9">
    <location>
        <begin position="54"/>
        <end position="222"/>
    </location>
</feature>
<feature type="transmembrane region" description="Helical" evidence="8">
    <location>
        <begin position="201"/>
        <end position="224"/>
    </location>
</feature>
<keyword evidence="3" id="KW-0328">Glycosyltransferase</keyword>
<dbReference type="PANTHER" id="PTHR33908:SF11">
    <property type="entry name" value="MEMBRANE PROTEIN"/>
    <property type="match status" value="1"/>
</dbReference>
<evidence type="ECO:0000256" key="2">
    <source>
        <dbReference type="ARBA" id="ARBA00022475"/>
    </source>
</evidence>
<keyword evidence="2" id="KW-1003">Cell membrane</keyword>
<feature type="transmembrane region" description="Helical" evidence="8">
    <location>
        <begin position="12"/>
        <end position="33"/>
    </location>
</feature>
<feature type="transmembrane region" description="Helical" evidence="8">
    <location>
        <begin position="303"/>
        <end position="320"/>
    </location>
</feature>
<dbReference type="PATRIC" id="fig|1527444.3.peg.371"/>
<dbReference type="InterPro" id="IPR038731">
    <property type="entry name" value="RgtA/B/C-like"/>
</dbReference>
<proteinExistence type="predicted"/>
<dbReference type="GO" id="GO:0016763">
    <property type="term" value="F:pentosyltransferase activity"/>
    <property type="evidence" value="ECO:0007669"/>
    <property type="project" value="TreeGrafter"/>
</dbReference>
<dbReference type="Proteomes" id="UP000028922">
    <property type="component" value="Unassembled WGS sequence"/>
</dbReference>
<evidence type="ECO:0000256" key="1">
    <source>
        <dbReference type="ARBA" id="ARBA00004651"/>
    </source>
</evidence>
<evidence type="ECO:0000256" key="3">
    <source>
        <dbReference type="ARBA" id="ARBA00022676"/>
    </source>
</evidence>
<feature type="transmembrane region" description="Helical" evidence="8">
    <location>
        <begin position="76"/>
        <end position="96"/>
    </location>
</feature>
<accession>A0A086CHU5</accession>
<dbReference type="GO" id="GO:0005886">
    <property type="term" value="C:plasma membrane"/>
    <property type="evidence" value="ECO:0007669"/>
    <property type="project" value="UniProtKB-SubCell"/>
</dbReference>
<feature type="transmembrane region" description="Helical" evidence="8">
    <location>
        <begin position="134"/>
        <end position="150"/>
    </location>
</feature>
<feature type="transmembrane region" description="Helical" evidence="8">
    <location>
        <begin position="108"/>
        <end position="128"/>
    </location>
</feature>
<evidence type="ECO:0000313" key="10">
    <source>
        <dbReference type="EMBL" id="KFF41759.1"/>
    </source>
</evidence>
<dbReference type="GO" id="GO:0009103">
    <property type="term" value="P:lipopolysaccharide biosynthetic process"/>
    <property type="evidence" value="ECO:0007669"/>
    <property type="project" value="UniProtKB-ARBA"/>
</dbReference>
<feature type="transmembrane region" description="Helical" evidence="8">
    <location>
        <begin position="364"/>
        <end position="384"/>
    </location>
</feature>
<gene>
    <name evidence="10" type="ORF">ucyna2_00388</name>
</gene>
<keyword evidence="5 8" id="KW-0812">Transmembrane</keyword>
<keyword evidence="6 8" id="KW-1133">Transmembrane helix</keyword>
<comment type="subcellular location">
    <subcellularLocation>
        <location evidence="1">Cell membrane</location>
        <topology evidence="1">Multi-pass membrane protein</topology>
    </subcellularLocation>
</comment>
<comment type="caution">
    <text evidence="10">The sequence shown here is derived from an EMBL/GenBank/DDBJ whole genome shotgun (WGS) entry which is preliminary data.</text>
</comment>
<keyword evidence="4 10" id="KW-0808">Transferase</keyword>
<evidence type="ECO:0000256" key="6">
    <source>
        <dbReference type="ARBA" id="ARBA00022989"/>
    </source>
</evidence>
<evidence type="ECO:0000256" key="8">
    <source>
        <dbReference type="SAM" id="Phobius"/>
    </source>
</evidence>
<dbReference type="eggNOG" id="COG1807">
    <property type="taxonomic scope" value="Bacteria"/>
</dbReference>
<organism evidence="10 11">
    <name type="scientific">Candidatus Atelocyanobacterium thalassa isolate SIO64986</name>
    <dbReference type="NCBI Taxonomy" id="1527444"/>
    <lineage>
        <taxon>Bacteria</taxon>
        <taxon>Bacillati</taxon>
        <taxon>Cyanobacteriota</taxon>
        <taxon>Cyanophyceae</taxon>
        <taxon>Oscillatoriophycideae</taxon>
        <taxon>Chroococcales</taxon>
        <taxon>Aphanothecaceae</taxon>
        <taxon>Candidatus Atelocyanobacterium</taxon>
        <taxon>Candidatus Atelocyanobacterium thalassae</taxon>
    </lineage>
</organism>
<evidence type="ECO:0000256" key="5">
    <source>
        <dbReference type="ARBA" id="ARBA00022692"/>
    </source>
</evidence>
<evidence type="ECO:0000259" key="9">
    <source>
        <dbReference type="Pfam" id="PF13231"/>
    </source>
</evidence>
<feature type="transmembrane region" description="Helical" evidence="8">
    <location>
        <begin position="245"/>
        <end position="263"/>
    </location>
</feature>
<reference evidence="10 11" key="1">
    <citation type="submission" date="2014-08" db="EMBL/GenBank/DDBJ databases">
        <title>Comparative genomics reveals surprising divergence of two closely related strains of uncultivated UCYN-A cyanobacteria.</title>
        <authorList>
            <person name="Bombar D."/>
            <person name="Heller P."/>
            <person name="Sanchez-Baracaldo P."/>
            <person name="Carter B.J."/>
            <person name="Zert J.P."/>
        </authorList>
    </citation>
    <scope>NUCLEOTIDE SEQUENCE [LARGE SCALE GENOMIC DNA]</scope>
</reference>
<dbReference type="InterPro" id="IPR050297">
    <property type="entry name" value="LipidA_mod_glycosyltrf_83"/>
</dbReference>
<name>A0A086CHU5_9CHRO</name>
<evidence type="ECO:0000256" key="4">
    <source>
        <dbReference type="ARBA" id="ARBA00022679"/>
    </source>
</evidence>
<dbReference type="Pfam" id="PF13231">
    <property type="entry name" value="PMT_2"/>
    <property type="match status" value="1"/>
</dbReference>
<dbReference type="AlphaFoldDB" id="A0A086CHU5"/>
<evidence type="ECO:0000313" key="11">
    <source>
        <dbReference type="Proteomes" id="UP000028922"/>
    </source>
</evidence>
<dbReference type="STRING" id="1527444.ucyna2_00388"/>
<keyword evidence="7 8" id="KW-0472">Membrane</keyword>
<protein>
    <submittedName>
        <fullName evidence="10">PMT family glycosyltransferase, 4-amino-4-deoxy-L-arabinose transferase</fullName>
    </submittedName>
</protein>
<dbReference type="PANTHER" id="PTHR33908">
    <property type="entry name" value="MANNOSYLTRANSFERASE YKCB-RELATED"/>
    <property type="match status" value="1"/>
</dbReference>